<comment type="subcellular location">
    <subcellularLocation>
        <location evidence="2">Gas vesicle</location>
    </subcellularLocation>
</comment>
<dbReference type="Proteomes" id="UP000278746">
    <property type="component" value="Unassembled WGS sequence"/>
</dbReference>
<evidence type="ECO:0000256" key="1">
    <source>
        <dbReference type="ARBA" id="ARBA00022987"/>
    </source>
</evidence>
<evidence type="ECO:0000256" key="2">
    <source>
        <dbReference type="ARBA" id="ARBA00035108"/>
    </source>
</evidence>
<dbReference type="Pfam" id="PF00741">
    <property type="entry name" value="Gas_vesicle"/>
    <property type="match status" value="1"/>
</dbReference>
<dbReference type="PROSITE" id="PS00234">
    <property type="entry name" value="GAS_VESICLE_A_1"/>
    <property type="match status" value="1"/>
</dbReference>
<gene>
    <name evidence="4" type="ORF">EBO34_13685</name>
</gene>
<organism evidence="4 5">
    <name type="scientific">Alteribacter keqinensis</name>
    <dbReference type="NCBI Taxonomy" id="2483800"/>
    <lineage>
        <taxon>Bacteria</taxon>
        <taxon>Bacillati</taxon>
        <taxon>Bacillota</taxon>
        <taxon>Bacilli</taxon>
        <taxon>Bacillales</taxon>
        <taxon>Bacillaceae</taxon>
        <taxon>Alteribacter</taxon>
    </lineage>
</organism>
<dbReference type="GO" id="GO:0012506">
    <property type="term" value="C:vesicle membrane"/>
    <property type="evidence" value="ECO:0007669"/>
    <property type="project" value="InterPro"/>
</dbReference>
<dbReference type="GO" id="GO:0005198">
    <property type="term" value="F:structural molecule activity"/>
    <property type="evidence" value="ECO:0007669"/>
    <property type="project" value="InterPro"/>
</dbReference>
<evidence type="ECO:0000313" key="4">
    <source>
        <dbReference type="EMBL" id="RNA67758.1"/>
    </source>
</evidence>
<dbReference type="OrthoDB" id="8453627at2"/>
<comment type="caution">
    <text evidence="4">The sequence shown here is derived from an EMBL/GenBank/DDBJ whole genome shotgun (WGS) entry which is preliminary data.</text>
</comment>
<dbReference type="EMBL" id="RHIB01000002">
    <property type="protein sequence ID" value="RNA67758.1"/>
    <property type="molecule type" value="Genomic_DNA"/>
</dbReference>
<dbReference type="InterPro" id="IPR050530">
    <property type="entry name" value="GvpA"/>
</dbReference>
<dbReference type="PANTHER" id="PTHR35344:SF4">
    <property type="entry name" value="GAS VESICLE PROTEIN A1"/>
    <property type="match status" value="1"/>
</dbReference>
<keyword evidence="5" id="KW-1185">Reference proteome</keyword>
<comment type="similarity">
    <text evidence="3">Belongs to the gas vesicle GvpA family.</text>
</comment>
<dbReference type="InterPro" id="IPR000638">
    <property type="entry name" value="Gas-vesicle_GvpA-like"/>
</dbReference>
<sequence length="84" mass="9510">MPYRTERPNEVDAVRRESLERDDVSLLDILDAVLDKGVVLRGDITISIADIDLVYLDLRILLTSVETLIESQNKEPVKGEETVE</sequence>
<proteinExistence type="inferred from homology"/>
<evidence type="ECO:0000256" key="3">
    <source>
        <dbReference type="ARBA" id="ARBA00035646"/>
    </source>
</evidence>
<dbReference type="InterPro" id="IPR018493">
    <property type="entry name" value="GvpA-like_CS"/>
</dbReference>
<name>A0A3M7TQB7_9BACI</name>
<protein>
    <submittedName>
        <fullName evidence="4">Gas vesicle protein</fullName>
    </submittedName>
</protein>
<accession>A0A3M7TQB7</accession>
<dbReference type="PANTHER" id="PTHR35344">
    <property type="entry name" value="GAS VESICLE STRUCTURAL PROTEIN 2-RELATED"/>
    <property type="match status" value="1"/>
</dbReference>
<keyword evidence="1" id="KW-0304">Gas vesicle</keyword>
<evidence type="ECO:0000313" key="5">
    <source>
        <dbReference type="Proteomes" id="UP000278746"/>
    </source>
</evidence>
<dbReference type="AlphaFoldDB" id="A0A3M7TQB7"/>
<dbReference type="GO" id="GO:0031411">
    <property type="term" value="C:gas vesicle"/>
    <property type="evidence" value="ECO:0007669"/>
    <property type="project" value="UniProtKB-SubCell"/>
</dbReference>
<reference evidence="4 5" key="1">
    <citation type="submission" date="2018-10" db="EMBL/GenBank/DDBJ databases">
        <title>Bacillus Keqinensis sp. nov., a moderately halophilic bacterium isolated from a saline-alkaline lake.</title>
        <authorList>
            <person name="Wang H."/>
        </authorList>
    </citation>
    <scope>NUCLEOTIDE SEQUENCE [LARGE SCALE GENOMIC DNA]</scope>
    <source>
        <strain evidence="4 5">KQ-3</strain>
    </source>
</reference>